<gene>
    <name evidence="2" type="ORF">ABMA27_016256</name>
</gene>
<dbReference type="EMBL" id="JBEUOH010000008">
    <property type="protein sequence ID" value="KAL0884267.1"/>
    <property type="molecule type" value="Genomic_DNA"/>
</dbReference>
<dbReference type="PANTHER" id="PTHR47331">
    <property type="entry name" value="PHD-TYPE DOMAIN-CONTAINING PROTEIN"/>
    <property type="match status" value="1"/>
</dbReference>
<dbReference type="PROSITE" id="PS50994">
    <property type="entry name" value="INTEGRASE"/>
    <property type="match status" value="1"/>
</dbReference>
<dbReference type="Pfam" id="PF03564">
    <property type="entry name" value="DUF1759"/>
    <property type="match status" value="1"/>
</dbReference>
<dbReference type="CDD" id="cd01644">
    <property type="entry name" value="RT_pepA17"/>
    <property type="match status" value="1"/>
</dbReference>
<protein>
    <recommendedName>
        <fullName evidence="1">Integrase catalytic domain-containing protein</fullName>
    </recommendedName>
</protein>
<dbReference type="SUPFAM" id="SSF53098">
    <property type="entry name" value="Ribonuclease H-like"/>
    <property type="match status" value="1"/>
</dbReference>
<keyword evidence="3" id="KW-1185">Reference proteome</keyword>
<comment type="caution">
    <text evidence="2">The sequence shown here is derived from an EMBL/GenBank/DDBJ whole genome shotgun (WGS) entry which is preliminary data.</text>
</comment>
<dbReference type="InterPro" id="IPR043502">
    <property type="entry name" value="DNA/RNA_pol_sf"/>
</dbReference>
<dbReference type="InterPro" id="IPR021109">
    <property type="entry name" value="Peptidase_aspartic_dom_sf"/>
</dbReference>
<dbReference type="InterPro" id="IPR001584">
    <property type="entry name" value="Integrase_cat-core"/>
</dbReference>
<name>A0ABR3I627_LOXSC</name>
<dbReference type="Gene3D" id="2.40.70.10">
    <property type="entry name" value="Acid Proteases"/>
    <property type="match status" value="1"/>
</dbReference>
<dbReference type="InterPro" id="IPR008042">
    <property type="entry name" value="Retrotrans_Pao"/>
</dbReference>
<reference evidence="2 3" key="1">
    <citation type="submission" date="2024-06" db="EMBL/GenBank/DDBJ databases">
        <title>A chromosome-level genome assembly of beet webworm, Loxostege sticticalis.</title>
        <authorList>
            <person name="Zhang Y."/>
        </authorList>
    </citation>
    <scope>NUCLEOTIDE SEQUENCE [LARGE SCALE GENOMIC DNA]</scope>
    <source>
        <strain evidence="2">AQ026</strain>
        <tissue evidence="2">Whole body</tissue>
    </source>
</reference>
<accession>A0ABR3I627</accession>
<dbReference type="InterPro" id="IPR036397">
    <property type="entry name" value="RNaseH_sf"/>
</dbReference>
<dbReference type="Pfam" id="PF05380">
    <property type="entry name" value="Peptidase_A17"/>
    <property type="match status" value="1"/>
</dbReference>
<dbReference type="InterPro" id="IPR040676">
    <property type="entry name" value="DUF5641"/>
</dbReference>
<dbReference type="Proteomes" id="UP001549920">
    <property type="component" value="Unassembled WGS sequence"/>
</dbReference>
<dbReference type="InterPro" id="IPR005312">
    <property type="entry name" value="DUF1759"/>
</dbReference>
<dbReference type="SUPFAM" id="SSF56672">
    <property type="entry name" value="DNA/RNA polymerases"/>
    <property type="match status" value="1"/>
</dbReference>
<feature type="domain" description="Integrase catalytic" evidence="1">
    <location>
        <begin position="1406"/>
        <end position="1595"/>
    </location>
</feature>
<dbReference type="Pfam" id="PF00665">
    <property type="entry name" value="rve"/>
    <property type="match status" value="1"/>
</dbReference>
<dbReference type="PANTHER" id="PTHR47331:SF4">
    <property type="entry name" value="PEPTIDASE S1 DOMAIN-CONTAINING PROTEIN"/>
    <property type="match status" value="1"/>
</dbReference>
<evidence type="ECO:0000313" key="2">
    <source>
        <dbReference type="EMBL" id="KAL0884267.1"/>
    </source>
</evidence>
<dbReference type="InterPro" id="IPR012337">
    <property type="entry name" value="RNaseH-like_sf"/>
</dbReference>
<organism evidence="2 3">
    <name type="scientific">Loxostege sticticalis</name>
    <name type="common">Beet webworm moth</name>
    <dbReference type="NCBI Taxonomy" id="481309"/>
    <lineage>
        <taxon>Eukaryota</taxon>
        <taxon>Metazoa</taxon>
        <taxon>Ecdysozoa</taxon>
        <taxon>Arthropoda</taxon>
        <taxon>Hexapoda</taxon>
        <taxon>Insecta</taxon>
        <taxon>Pterygota</taxon>
        <taxon>Neoptera</taxon>
        <taxon>Endopterygota</taxon>
        <taxon>Lepidoptera</taxon>
        <taxon>Glossata</taxon>
        <taxon>Ditrysia</taxon>
        <taxon>Pyraloidea</taxon>
        <taxon>Crambidae</taxon>
        <taxon>Pyraustinae</taxon>
        <taxon>Loxostege</taxon>
    </lineage>
</organism>
<evidence type="ECO:0000259" key="1">
    <source>
        <dbReference type="PROSITE" id="PS50994"/>
    </source>
</evidence>
<dbReference type="Pfam" id="PF18701">
    <property type="entry name" value="DUF5641"/>
    <property type="match status" value="1"/>
</dbReference>
<sequence length="1721" mass="195909">MSEHDESYDNDKKLDKLLKKRSSVKGRLTTLKNYIETVQLIAPSDLKSVKIKELSIRLEKCQSLFSSFDDIQSQIEELSDDQMSEREKIENDFFFLISSIQDILESATPNSNSTCDDGCSVSKGSRTQDFNNIKLPTIKLPVFDGNYLKWLEFRDTFDSLINSNDSIPTINKFHYLRSSLEGSALVVIKSIEFTSKNYTVAWDLLCERYDNKNILINNHLKALCSIELINKESYKALRYLIDNISKNLRSLNTLGLPTDSWDALVIYLVSTKLDATTNCKWEEHKSTLSNLPTLDDFFQFLRNRAAILENTQTNKVEKPVYQNKFIQRTSNNTKSFPVSLEDNSDASATSYPSCVICNQTHPIYQCPKFKKLTVEERLNEVTRLKLCSTCLRKGHNTYQCRLKGLCRLCKSKHNTLLHINKTNQREADNTAVPSLPISLSAVSVGQVLLCTAMVEVESNNEIYQARALLDTGSQSSFVTDKFKQKIGIPTENINSMSVSGINNAAFHISERCSLTIKSKYNSFQRKVQCLVVPVITGPLPSTDVNIDNFNLPKNMQLADPLFYRPSNIDILLGADVFWDIVGTKQMRLGLNKPIMQQSHLGWLISGPICNPQPKTTLNSNIHCHFSKEIHDSLKLFWEIDEFHPDKISPTVEENLCEDHFLEHTCRLPTGRFSVKIPFKEDPEQALGDSFIQAKMRFLNLEKKLRKLPLIKDQYREFIKEYSDLGHLSEVVKPDFGYYLPHHAVIREKSETTKLRVVFDASAKTTSGKSLNDIQLIGPVVQDDLLSILMRFRCHKFVLIADIQKHYRQIEINPDQRHLQLIVWRDEETQPLKVLQLNTVTYGTASAPFLSTRCLLQLARECPDPTIASIIEHDIYVDNLATGASTEEDIRYIFENVAKILNSACFPLHKILTNASNIQQDEDIGDSISLNKESSVLGLSWSPKPDTLHFSIDIDSNLPITKRSILCMSCKIFDPLGLLSACVIKAKIILQKLWTLKLDWDDPVPPNLSKEWSSIANNLVQLSKLQVPRNVICDTPISIELHCFVDASQVAYGTCIYLRSIDKDNNISVKLLCAKARVAPIKPTTIPRLELCGGLLGARLCSKLVKALKLNITQITFWTDSTILLCWIKTSQNLLKAFVSNRIQEINELTSGHTWRHVPTELNPADLASRGVEPQDLIQPTNIWWEGPSYLKQDPVEWPQQLNNYSVEVPELKVHLNVEIPNFIDFNKYSSFNKLKRIYAYVLRFVNNINKNKTKISGSLEVEELNKAQTILIKFSQFETFHSEIQTISKGKPLHHKSRLLPLNPFLDAEGVLRVGGRLKLSDHNYDKRHPIILDKHRLTKLIMIDEHKRLFHAGSQHLLASIRDTFWPLSGRALARSVTKACATCVRWRGKTMQPIMGHLPSDRTNTSFPFYSCGTDFAGPFNISSRKGRGNRITKCYLCIFVCLTTKAVHLEVVSDLSTEAFILCLRRFVSRRGKPHTIHCDNGTNFVGANNELGRMLRSSHKPVCDYTSSEGIIMRFIPAYSPNFGGLWEAGVKSSKFHLKRIAGNSNLTFEELTTLFVQIEAILNSRPLSPISSDPLDLTPITPGHFLIGRPLMSVPSQPLEELKSTNRYHLIERLRQQFWDRWKKEYLSELQVRTKWRTMQHKVKEGEMVLLKEDNAPPLKWRLGRIVKLHPGPDNITRVVDVKTAKGIVRRALNKLVALPNKDVEASHQLTKQSRC</sequence>
<evidence type="ECO:0000313" key="3">
    <source>
        <dbReference type="Proteomes" id="UP001549920"/>
    </source>
</evidence>
<proteinExistence type="predicted"/>
<dbReference type="Gene3D" id="3.30.420.10">
    <property type="entry name" value="Ribonuclease H-like superfamily/Ribonuclease H"/>
    <property type="match status" value="1"/>
</dbReference>